<comment type="caution">
    <text evidence="8">The sequence shown here is derived from an EMBL/GenBank/DDBJ whole genome shotgun (WGS) entry which is preliminary data.</text>
</comment>
<dbReference type="PANTHER" id="PTHR32322">
    <property type="entry name" value="INNER MEMBRANE TRANSPORTER"/>
    <property type="match status" value="1"/>
</dbReference>
<feature type="transmembrane region" description="Helical" evidence="6">
    <location>
        <begin position="241"/>
        <end position="259"/>
    </location>
</feature>
<keyword evidence="3 6" id="KW-0812">Transmembrane</keyword>
<feature type="transmembrane region" description="Helical" evidence="6">
    <location>
        <begin position="33"/>
        <end position="50"/>
    </location>
</feature>
<feature type="transmembrane region" description="Helical" evidence="6">
    <location>
        <begin position="204"/>
        <end position="229"/>
    </location>
</feature>
<name>A0A2D6YLQ5_9DELT</name>
<dbReference type="SUPFAM" id="SSF103481">
    <property type="entry name" value="Multidrug resistance efflux transporter EmrE"/>
    <property type="match status" value="2"/>
</dbReference>
<evidence type="ECO:0000256" key="4">
    <source>
        <dbReference type="ARBA" id="ARBA00022989"/>
    </source>
</evidence>
<evidence type="ECO:0000313" key="9">
    <source>
        <dbReference type="Proteomes" id="UP000226525"/>
    </source>
</evidence>
<evidence type="ECO:0000256" key="5">
    <source>
        <dbReference type="ARBA" id="ARBA00023136"/>
    </source>
</evidence>
<evidence type="ECO:0000256" key="3">
    <source>
        <dbReference type="ARBA" id="ARBA00022692"/>
    </source>
</evidence>
<dbReference type="Pfam" id="PF00892">
    <property type="entry name" value="EamA"/>
    <property type="match status" value="2"/>
</dbReference>
<evidence type="ECO:0000259" key="7">
    <source>
        <dbReference type="Pfam" id="PF00892"/>
    </source>
</evidence>
<feature type="transmembrane region" description="Helical" evidence="6">
    <location>
        <begin position="144"/>
        <end position="161"/>
    </location>
</feature>
<keyword evidence="5 6" id="KW-0472">Membrane</keyword>
<feature type="domain" description="EamA" evidence="7">
    <location>
        <begin position="145"/>
        <end position="280"/>
    </location>
</feature>
<feature type="domain" description="EamA" evidence="7">
    <location>
        <begin position="8"/>
        <end position="132"/>
    </location>
</feature>
<evidence type="ECO:0000256" key="1">
    <source>
        <dbReference type="ARBA" id="ARBA00004141"/>
    </source>
</evidence>
<feature type="transmembrane region" description="Helical" evidence="6">
    <location>
        <begin position="265"/>
        <end position="285"/>
    </location>
</feature>
<dbReference type="Proteomes" id="UP000226525">
    <property type="component" value="Unassembled WGS sequence"/>
</dbReference>
<comment type="similarity">
    <text evidence="2">Belongs to the EamA transporter family.</text>
</comment>
<comment type="subcellular location">
    <subcellularLocation>
        <location evidence="1">Membrane</location>
        <topology evidence="1">Multi-pass membrane protein</topology>
    </subcellularLocation>
</comment>
<keyword evidence="4 6" id="KW-1133">Transmembrane helix</keyword>
<reference evidence="9" key="1">
    <citation type="submission" date="2017-09" db="EMBL/GenBank/DDBJ databases">
        <title>The Reconstruction of 2,631 Draft Metagenome-Assembled Genomes from the Global Oceans.</title>
        <authorList>
            <person name="Tully B.J."/>
            <person name="Graham E.D."/>
            <person name="Heidelberg J.F."/>
        </authorList>
    </citation>
    <scope>NUCLEOTIDE SEQUENCE [LARGE SCALE GENOMIC DNA]</scope>
</reference>
<accession>A0A2D6YLQ5</accession>
<dbReference type="EMBL" id="NZEX01000137">
    <property type="protein sequence ID" value="MAH64126.1"/>
    <property type="molecule type" value="Genomic_DNA"/>
</dbReference>
<dbReference type="PANTHER" id="PTHR32322:SF2">
    <property type="entry name" value="EAMA DOMAIN-CONTAINING PROTEIN"/>
    <property type="match status" value="1"/>
</dbReference>
<feature type="transmembrane region" description="Helical" evidence="6">
    <location>
        <begin position="116"/>
        <end position="138"/>
    </location>
</feature>
<evidence type="ECO:0000313" key="8">
    <source>
        <dbReference type="EMBL" id="MAH64126.1"/>
    </source>
</evidence>
<protein>
    <recommendedName>
        <fullName evidence="7">EamA domain-containing protein</fullName>
    </recommendedName>
</protein>
<dbReference type="InterPro" id="IPR037185">
    <property type="entry name" value="EmrE-like"/>
</dbReference>
<proteinExistence type="inferred from homology"/>
<dbReference type="InterPro" id="IPR000620">
    <property type="entry name" value="EamA_dom"/>
</dbReference>
<evidence type="ECO:0000256" key="2">
    <source>
        <dbReference type="ARBA" id="ARBA00007362"/>
    </source>
</evidence>
<feature type="transmembrane region" description="Helical" evidence="6">
    <location>
        <begin position="62"/>
        <end position="81"/>
    </location>
</feature>
<organism evidence="8 9">
    <name type="scientific">SAR324 cluster bacterium</name>
    <dbReference type="NCBI Taxonomy" id="2024889"/>
    <lineage>
        <taxon>Bacteria</taxon>
        <taxon>Deltaproteobacteria</taxon>
        <taxon>SAR324 cluster</taxon>
    </lineage>
</organism>
<gene>
    <name evidence="8" type="ORF">CMN54_11930</name>
</gene>
<feature type="transmembrane region" description="Helical" evidence="6">
    <location>
        <begin position="87"/>
        <end position="109"/>
    </location>
</feature>
<dbReference type="InterPro" id="IPR050638">
    <property type="entry name" value="AA-Vitamin_Transporters"/>
</dbReference>
<feature type="transmembrane region" description="Helical" evidence="6">
    <location>
        <begin position="173"/>
        <end position="192"/>
    </location>
</feature>
<dbReference type="AlphaFoldDB" id="A0A2D6YLQ5"/>
<sequence>MLLKHWWAIVVVNLAWGSGFLSIKMNVVHFGPYLSLSIRYAGLVLLLLPFVRGFPRENRKAFLQLTCLMGILHFGLAMTAFHLAVDIASLALASQAYIPISAILALIFLKEELNWSVRLGIGVAFLGFAVMSFDPVVFKQLDSMVIMLAATAVMAVCSLMVRQKLKGINPMTLQAWTGLCGILPMFLLSIWVEQDHWQKIESATWINWISVLHAVIFSSIIGHGINFWLLQQQPVSRITPYYLLTPIFAVLMAIIFWGDEPGPKVWFGGAMILFGILMVSSNFDFKKWKNS</sequence>
<feature type="transmembrane region" description="Helical" evidence="6">
    <location>
        <begin position="7"/>
        <end position="27"/>
    </location>
</feature>
<evidence type="ECO:0000256" key="6">
    <source>
        <dbReference type="SAM" id="Phobius"/>
    </source>
</evidence>
<dbReference type="GO" id="GO:0016020">
    <property type="term" value="C:membrane"/>
    <property type="evidence" value="ECO:0007669"/>
    <property type="project" value="UniProtKB-SubCell"/>
</dbReference>